<keyword evidence="6" id="KW-0969">Cilium</keyword>
<dbReference type="GO" id="GO:0005576">
    <property type="term" value="C:extracellular region"/>
    <property type="evidence" value="ECO:0007669"/>
    <property type="project" value="UniProtKB-SubCell"/>
</dbReference>
<dbReference type="Gene3D" id="1.20.1330.10">
    <property type="entry name" value="f41 fragment of flagellin, N-terminal domain"/>
    <property type="match status" value="1"/>
</dbReference>
<evidence type="ECO:0000259" key="4">
    <source>
        <dbReference type="Pfam" id="PF00669"/>
    </source>
</evidence>
<dbReference type="SUPFAM" id="SSF64518">
    <property type="entry name" value="Phase 1 flagellin"/>
    <property type="match status" value="1"/>
</dbReference>
<keyword evidence="7" id="KW-1185">Reference proteome</keyword>
<dbReference type="STRING" id="758825.SAMN02982985_03544"/>
<dbReference type="Pfam" id="PF00700">
    <property type="entry name" value="Flagellin_C"/>
    <property type="match status" value="1"/>
</dbReference>
<dbReference type="Gene3D" id="3.30.70.2120">
    <property type="match status" value="1"/>
</dbReference>
<dbReference type="Pfam" id="PF00669">
    <property type="entry name" value="Flagellin_N"/>
    <property type="match status" value="1"/>
</dbReference>
<dbReference type="GO" id="GO:0009288">
    <property type="term" value="C:bacterial-type flagellum"/>
    <property type="evidence" value="ECO:0007669"/>
    <property type="project" value="UniProtKB-SubCell"/>
</dbReference>
<dbReference type="PANTHER" id="PTHR42792">
    <property type="entry name" value="FLAGELLIN"/>
    <property type="match status" value="1"/>
</dbReference>
<dbReference type="OrthoDB" id="9796789at2"/>
<dbReference type="PRINTS" id="PR00207">
    <property type="entry name" value="FLAGELLIN"/>
</dbReference>
<dbReference type="Gene3D" id="6.10.10.10">
    <property type="entry name" value="Flagellar export chaperone, C-terminal domain"/>
    <property type="match status" value="1"/>
</dbReference>
<feature type="domain" description="Flagellin N-terminal" evidence="4">
    <location>
        <begin position="6"/>
        <end position="140"/>
    </location>
</feature>
<gene>
    <name evidence="6" type="ORF">SAMN02982985_03544</name>
</gene>
<keyword evidence="3" id="KW-0964">Secreted</keyword>
<dbReference type="AlphaFoldDB" id="A0A1I4PQZ4"/>
<proteinExistence type="inferred from homology"/>
<feature type="domain" description="Flagellin C-terminal" evidence="5">
    <location>
        <begin position="297"/>
        <end position="380"/>
    </location>
</feature>
<organism evidence="6 7">
    <name type="scientific">Rugamonas rubra</name>
    <dbReference type="NCBI Taxonomy" id="758825"/>
    <lineage>
        <taxon>Bacteria</taxon>
        <taxon>Pseudomonadati</taxon>
        <taxon>Pseudomonadota</taxon>
        <taxon>Betaproteobacteria</taxon>
        <taxon>Burkholderiales</taxon>
        <taxon>Oxalobacteraceae</taxon>
        <taxon>Telluria group</taxon>
        <taxon>Rugamonas</taxon>
    </lineage>
</organism>
<dbReference type="InterPro" id="IPR001029">
    <property type="entry name" value="Flagellin_N"/>
</dbReference>
<sequence>MLSLHTNTASLSALSSLGRTEGRMAHAMTRLGTGYRVNSAMDDAAGLQIATRLSAQSHGMAAAMGNIQKSLSMLQTAEGALNESGNILVRMKDLAIQAADGSTTNADRTALQAEFTALSHELSRISSNTSFGGARLLLGDTTVEKANVVAASAAAAAASGAAAAALANAQNNHNAALAADQAGSTAATRAALAAAAGAIVGASANAAVASAAALDAQQYATAVAAVTAVDGVFSKAVDFQIGASGQEVMTVRLTAQLDAMHLALHGAASTYDTFGVDRPGAGTDLVIASAASASIGKLQGAIDAVAGVRASLGASANRLGHADNNLANMRGNTRVAMGRVMDTDFAQESANMLSNQMLLQAGGTVLRQTNSISSMVMSLLG</sequence>
<keyword evidence="6" id="KW-0966">Cell projection</keyword>
<comment type="subcellular location">
    <subcellularLocation>
        <location evidence="3">Secreted</location>
    </subcellularLocation>
    <subcellularLocation>
        <location evidence="3">Bacterial flagellum</location>
    </subcellularLocation>
</comment>
<comment type="function">
    <text evidence="3">Flagellin is the subunit protein which polymerizes to form the filaments of bacterial flagella.</text>
</comment>
<dbReference type="EMBL" id="FOTW01000017">
    <property type="protein sequence ID" value="SFM30197.1"/>
    <property type="molecule type" value="Genomic_DNA"/>
</dbReference>
<dbReference type="GO" id="GO:0005198">
    <property type="term" value="F:structural molecule activity"/>
    <property type="evidence" value="ECO:0007669"/>
    <property type="project" value="UniProtKB-UniRule"/>
</dbReference>
<keyword evidence="2 3" id="KW-0975">Bacterial flagellum</keyword>
<name>A0A1I4PQZ4_9BURK</name>
<keyword evidence="6" id="KW-0282">Flagellum</keyword>
<reference evidence="6 7" key="1">
    <citation type="submission" date="2016-10" db="EMBL/GenBank/DDBJ databases">
        <authorList>
            <person name="de Groot N.N."/>
        </authorList>
    </citation>
    <scope>NUCLEOTIDE SEQUENCE [LARGE SCALE GENOMIC DNA]</scope>
    <source>
        <strain evidence="6 7">ATCC 43154</strain>
    </source>
</reference>
<evidence type="ECO:0000313" key="6">
    <source>
        <dbReference type="EMBL" id="SFM30197.1"/>
    </source>
</evidence>
<evidence type="ECO:0000256" key="1">
    <source>
        <dbReference type="ARBA" id="ARBA00005709"/>
    </source>
</evidence>
<dbReference type="InterPro" id="IPR046358">
    <property type="entry name" value="Flagellin_C"/>
</dbReference>
<evidence type="ECO:0000313" key="7">
    <source>
        <dbReference type="Proteomes" id="UP000199470"/>
    </source>
</evidence>
<evidence type="ECO:0000256" key="3">
    <source>
        <dbReference type="RuleBase" id="RU362073"/>
    </source>
</evidence>
<accession>A0A1I4PQZ4</accession>
<dbReference type="Proteomes" id="UP000199470">
    <property type="component" value="Unassembled WGS sequence"/>
</dbReference>
<dbReference type="RefSeq" id="WP_093389030.1">
    <property type="nucleotide sequence ID" value="NZ_FOTW01000017.1"/>
</dbReference>
<dbReference type="InterPro" id="IPR001492">
    <property type="entry name" value="Flagellin"/>
</dbReference>
<dbReference type="InterPro" id="IPR042187">
    <property type="entry name" value="Flagellin_C_sub2"/>
</dbReference>
<comment type="similarity">
    <text evidence="1 3">Belongs to the bacterial flagellin family.</text>
</comment>
<evidence type="ECO:0000256" key="2">
    <source>
        <dbReference type="ARBA" id="ARBA00023143"/>
    </source>
</evidence>
<dbReference type="PANTHER" id="PTHR42792:SF2">
    <property type="entry name" value="FLAGELLIN"/>
    <property type="match status" value="1"/>
</dbReference>
<protein>
    <recommendedName>
        <fullName evidence="3">Flagellin</fullName>
    </recommendedName>
</protein>
<evidence type="ECO:0000259" key="5">
    <source>
        <dbReference type="Pfam" id="PF00700"/>
    </source>
</evidence>